<organism evidence="2 3">
    <name type="scientific">Roseofilum acuticapitatum BLCC-M154</name>
    <dbReference type="NCBI Taxonomy" id="3022444"/>
    <lineage>
        <taxon>Bacteria</taxon>
        <taxon>Bacillati</taxon>
        <taxon>Cyanobacteriota</taxon>
        <taxon>Cyanophyceae</taxon>
        <taxon>Desertifilales</taxon>
        <taxon>Desertifilaceae</taxon>
        <taxon>Roseofilum</taxon>
        <taxon>Roseofilum acuticapitatum</taxon>
    </lineage>
</organism>
<keyword evidence="1" id="KW-0472">Membrane</keyword>
<keyword evidence="1" id="KW-0812">Transmembrane</keyword>
<evidence type="ECO:0000313" key="3">
    <source>
        <dbReference type="Proteomes" id="UP001235303"/>
    </source>
</evidence>
<dbReference type="EMBL" id="JAQOSP010000081">
    <property type="protein sequence ID" value="MDJ1170161.1"/>
    <property type="molecule type" value="Genomic_DNA"/>
</dbReference>
<dbReference type="Proteomes" id="UP001235303">
    <property type="component" value="Unassembled WGS sequence"/>
</dbReference>
<feature type="transmembrane region" description="Helical" evidence="1">
    <location>
        <begin position="6"/>
        <end position="25"/>
    </location>
</feature>
<accession>A0ABT7ATD4</accession>
<evidence type="ECO:0000313" key="2">
    <source>
        <dbReference type="EMBL" id="MDJ1170161.1"/>
    </source>
</evidence>
<gene>
    <name evidence="2" type="ORF">PMG71_12045</name>
</gene>
<sequence length="77" mass="8945">MVEFNGLIFGLFLWIAYSWVLLQLFSPRDAFIPQNLAYDHAGATITVECRVATVSDSRNLPDRRRTRNNRYLRSPIT</sequence>
<name>A0ABT7ATD4_9CYAN</name>
<evidence type="ECO:0000256" key="1">
    <source>
        <dbReference type="SAM" id="Phobius"/>
    </source>
</evidence>
<comment type="caution">
    <text evidence="2">The sequence shown here is derived from an EMBL/GenBank/DDBJ whole genome shotgun (WGS) entry which is preliminary data.</text>
</comment>
<dbReference type="RefSeq" id="WP_283753917.1">
    <property type="nucleotide sequence ID" value="NZ_JAQOSP010000081.1"/>
</dbReference>
<reference evidence="2 3" key="1">
    <citation type="submission" date="2023-01" db="EMBL/GenBank/DDBJ databases">
        <title>Novel diversity within Roseofilum (Cyanobacteria; Desertifilaceae) from marine benthic mats with descriptions of four novel species.</title>
        <authorList>
            <person name="Wang Y."/>
            <person name="Berthold D.E."/>
            <person name="Hu J."/>
            <person name="Lefler F.W."/>
            <person name="Laughinghouse H.D. IV."/>
        </authorList>
    </citation>
    <scope>NUCLEOTIDE SEQUENCE [LARGE SCALE GENOMIC DNA]</scope>
    <source>
        <strain evidence="2 3">BLCC-M154</strain>
    </source>
</reference>
<keyword evidence="3" id="KW-1185">Reference proteome</keyword>
<keyword evidence="1" id="KW-1133">Transmembrane helix</keyword>
<protein>
    <submittedName>
        <fullName evidence="2">Uncharacterized protein</fullName>
    </submittedName>
</protein>
<proteinExistence type="predicted"/>